<evidence type="ECO:0000259" key="1">
    <source>
        <dbReference type="Pfam" id="PF13400"/>
    </source>
</evidence>
<gene>
    <name evidence="2" type="ORF">FHP29_08870</name>
</gene>
<comment type="caution">
    <text evidence="2">The sequence shown here is derived from an EMBL/GenBank/DDBJ whole genome shotgun (WGS) entry which is preliminary data.</text>
</comment>
<dbReference type="InterPro" id="IPR028087">
    <property type="entry name" value="Tad_N"/>
</dbReference>
<dbReference type="Pfam" id="PF13400">
    <property type="entry name" value="Tad"/>
    <property type="match status" value="1"/>
</dbReference>
<dbReference type="EMBL" id="VDMP01000022">
    <property type="protein sequence ID" value="TNM41117.1"/>
    <property type="molecule type" value="Genomic_DNA"/>
</dbReference>
<sequence>MVPARRRGERGAVTVFVAVTLSVLLLVAAFAVDLGMQRVARADAQSLADVVALDLARELNQGRSVASLTVGNYDQALANASRDRNLDVLGTSQGHTPTLDVSWGEMNDGTFVPYDETVDAAKQPTAVQVIAHTETGFAFMASHTGKAQRRAVASADKGACFRIGSFVARVQSGQSTLLNPLLNQMLGSNLNLDLISYQGIAAANVSLLDLVETGDLGVGTVSELLGAEAVSVADLVDASIEVLSSPAHGASAATITALQAIHAALEISDLKVDIADLVAASPSDPAALASRINVLDLITGSLLVANGTNAIALPALDVSAGGITATSTLHVIEGPRKRCSDEGDFAETSQIKLTTKITSNALTLPVSLAGLASVVAEVDPIDLTLEVMLAHADATLRSIDGCDTGAAQSAAFQVNTAAVAVPTVSGNIHASLTANLVTGSGSTLLDNLLDGLGGLLSPLASVLTIGATQLVNASLTVDLTAAVQMAGAVGVTASTKTVTVPASFWADAANPKAYTVPGTVIPSISAFSLQPTTVTIGGSLTTKKVLLGVLGFPILGSATVGLISSVGAAATGQLSTALTDATKSLLNALTAGLQATVIKQVSELLGLNIGGADLWVDHEPRCGAPRLVQ</sequence>
<organism evidence="2 3">
    <name type="scientific">Nocardioides albidus</name>
    <dbReference type="NCBI Taxonomy" id="1517589"/>
    <lineage>
        <taxon>Bacteria</taxon>
        <taxon>Bacillati</taxon>
        <taxon>Actinomycetota</taxon>
        <taxon>Actinomycetes</taxon>
        <taxon>Propionibacteriales</taxon>
        <taxon>Nocardioidaceae</taxon>
        <taxon>Nocardioides</taxon>
    </lineage>
</organism>
<accession>A0A5C4VYU0</accession>
<dbReference type="OrthoDB" id="3780094at2"/>
<feature type="domain" description="Putative Flp pilus-assembly TadG-like N-terminal" evidence="1">
    <location>
        <begin position="11"/>
        <end position="53"/>
    </location>
</feature>
<proteinExistence type="predicted"/>
<dbReference type="RefSeq" id="WP_139622512.1">
    <property type="nucleotide sequence ID" value="NZ_VDMP01000022.1"/>
</dbReference>
<keyword evidence="3" id="KW-1185">Reference proteome</keyword>
<evidence type="ECO:0000313" key="2">
    <source>
        <dbReference type="EMBL" id="TNM41117.1"/>
    </source>
</evidence>
<evidence type="ECO:0000313" key="3">
    <source>
        <dbReference type="Proteomes" id="UP000313231"/>
    </source>
</evidence>
<protein>
    <recommendedName>
        <fullName evidence="1">Putative Flp pilus-assembly TadG-like N-terminal domain-containing protein</fullName>
    </recommendedName>
</protein>
<dbReference type="Proteomes" id="UP000313231">
    <property type="component" value="Unassembled WGS sequence"/>
</dbReference>
<dbReference type="AlphaFoldDB" id="A0A5C4VYU0"/>
<name>A0A5C4VYU0_9ACTN</name>
<reference evidence="2 3" key="1">
    <citation type="journal article" date="2016" name="Int. J. Syst. Evol. Microbiol.">
        <title>Nocardioides albidus sp. nov., an actinobacterium isolated from garden soil.</title>
        <authorList>
            <person name="Singh H."/>
            <person name="Du J."/>
            <person name="Trinh H."/>
            <person name="Won K."/>
            <person name="Yang J.E."/>
            <person name="Yin C."/>
            <person name="Kook M."/>
            <person name="Yi T.H."/>
        </authorList>
    </citation>
    <scope>NUCLEOTIDE SEQUENCE [LARGE SCALE GENOMIC DNA]</scope>
    <source>
        <strain evidence="2 3">CCTCC AB 2015297</strain>
    </source>
</reference>